<gene>
    <name evidence="12" type="ORF">E1301_Tti021942</name>
</gene>
<dbReference type="InterPro" id="IPR049734">
    <property type="entry name" value="NudC-like_C"/>
</dbReference>
<feature type="domain" description="Nudix hydrolase" evidence="11">
    <location>
        <begin position="342"/>
        <end position="467"/>
    </location>
</feature>
<proteinExistence type="inferred from homology"/>
<evidence type="ECO:0000256" key="9">
    <source>
        <dbReference type="ARBA" id="ARBA00023679"/>
    </source>
</evidence>
<keyword evidence="5" id="KW-0479">Metal-binding</keyword>
<dbReference type="PANTHER" id="PTHR42904">
    <property type="entry name" value="NUDIX HYDROLASE, NUDC SUBFAMILY"/>
    <property type="match status" value="1"/>
</dbReference>
<evidence type="ECO:0000256" key="1">
    <source>
        <dbReference type="ARBA" id="ARBA00001946"/>
    </source>
</evidence>
<dbReference type="InterPro" id="IPR015797">
    <property type="entry name" value="NUDIX_hydrolase-like_dom_sf"/>
</dbReference>
<dbReference type="InterPro" id="IPR002110">
    <property type="entry name" value="Ankyrin_rpt"/>
</dbReference>
<comment type="similarity">
    <text evidence="3">Belongs to the Nudix hydrolase family. NudC subfamily.</text>
</comment>
<dbReference type="EMBL" id="SOYY01000012">
    <property type="protein sequence ID" value="KAA0714499.1"/>
    <property type="molecule type" value="Genomic_DNA"/>
</dbReference>
<dbReference type="AlphaFoldDB" id="A0A5A9P0F6"/>
<dbReference type="PROSITE" id="PS50088">
    <property type="entry name" value="ANK_REPEAT"/>
    <property type="match status" value="1"/>
</dbReference>
<reference evidence="12 13" key="1">
    <citation type="journal article" date="2019" name="Mol. Ecol. Resour.">
        <title>Chromosome-level genome assembly of Triplophysa tibetana, a fish adapted to the harsh high-altitude environment of the Tibetan Plateau.</title>
        <authorList>
            <person name="Yang X."/>
            <person name="Liu H."/>
            <person name="Ma Z."/>
            <person name="Zou Y."/>
            <person name="Zou M."/>
            <person name="Mao Y."/>
            <person name="Li X."/>
            <person name="Wang H."/>
            <person name="Chen T."/>
            <person name="Wang W."/>
            <person name="Yang R."/>
        </authorList>
    </citation>
    <scope>NUCLEOTIDE SEQUENCE [LARGE SCALE GENOMIC DNA]</scope>
    <source>
        <strain evidence="12">TTIB1903HZAU</strain>
        <tissue evidence="12">Muscle</tissue>
    </source>
</reference>
<keyword evidence="10" id="KW-0040">ANK repeat</keyword>
<comment type="catalytic activity">
    <reaction evidence="9">
        <text>a 5'-end NAD(+)-phospho-ribonucleoside in mRNA + H2O = a 5'-end phospho-adenosine-phospho-ribonucleoside in mRNA + beta-nicotinamide D-ribonucleotide + 2 H(+)</text>
        <dbReference type="Rhea" id="RHEA:60876"/>
        <dbReference type="Rhea" id="RHEA-COMP:15698"/>
        <dbReference type="Rhea" id="RHEA-COMP:15719"/>
        <dbReference type="ChEBI" id="CHEBI:14649"/>
        <dbReference type="ChEBI" id="CHEBI:15377"/>
        <dbReference type="ChEBI" id="CHEBI:15378"/>
        <dbReference type="ChEBI" id="CHEBI:144029"/>
        <dbReference type="ChEBI" id="CHEBI:144051"/>
    </reaction>
    <physiologicalReaction direction="left-to-right" evidence="9">
        <dbReference type="Rhea" id="RHEA:60877"/>
    </physiologicalReaction>
</comment>
<comment type="cofactor">
    <cofactor evidence="1">
        <name>Mg(2+)</name>
        <dbReference type="ChEBI" id="CHEBI:18420"/>
    </cofactor>
</comment>
<dbReference type="SMART" id="SM00248">
    <property type="entry name" value="ANK"/>
    <property type="match status" value="2"/>
</dbReference>
<dbReference type="EC" id="3.6.1.22" evidence="4"/>
<keyword evidence="6" id="KW-0378">Hydrolase</keyword>
<feature type="repeat" description="ANK" evidence="10">
    <location>
        <begin position="41"/>
        <end position="73"/>
    </location>
</feature>
<evidence type="ECO:0000313" key="13">
    <source>
        <dbReference type="Proteomes" id="UP000324632"/>
    </source>
</evidence>
<dbReference type="Gene3D" id="1.25.40.20">
    <property type="entry name" value="Ankyrin repeat-containing domain"/>
    <property type="match status" value="1"/>
</dbReference>
<dbReference type="GO" id="GO:0005777">
    <property type="term" value="C:peroxisome"/>
    <property type="evidence" value="ECO:0007669"/>
    <property type="project" value="TreeGrafter"/>
</dbReference>
<evidence type="ECO:0000256" key="3">
    <source>
        <dbReference type="ARBA" id="ARBA00009595"/>
    </source>
</evidence>
<evidence type="ECO:0000259" key="11">
    <source>
        <dbReference type="PROSITE" id="PS51462"/>
    </source>
</evidence>
<keyword evidence="13" id="KW-1185">Reference proteome</keyword>
<evidence type="ECO:0000256" key="8">
    <source>
        <dbReference type="ARBA" id="ARBA00023027"/>
    </source>
</evidence>
<dbReference type="FunFam" id="3.90.79.10:FF:000023">
    <property type="entry name" value="Peroxisomal NADH pyrophosphatase NUDT12"/>
    <property type="match status" value="1"/>
</dbReference>
<dbReference type="PANTHER" id="PTHR42904:SF6">
    <property type="entry name" value="NAD-CAPPED RNA HYDROLASE NUDT12"/>
    <property type="match status" value="1"/>
</dbReference>
<evidence type="ECO:0000256" key="7">
    <source>
        <dbReference type="ARBA" id="ARBA00022842"/>
    </source>
</evidence>
<dbReference type="CDD" id="cd03429">
    <property type="entry name" value="NUDIX_NADH_pyrophosphatase_Nudt13"/>
    <property type="match status" value="1"/>
</dbReference>
<dbReference type="PROSITE" id="PS50297">
    <property type="entry name" value="ANK_REP_REGION"/>
    <property type="match status" value="1"/>
</dbReference>
<protein>
    <recommendedName>
        <fullName evidence="4">NAD(+) diphosphatase</fullName>
        <ecNumber evidence="4">3.6.1.22</ecNumber>
    </recommendedName>
</protein>
<dbReference type="SUPFAM" id="SSF55811">
    <property type="entry name" value="Nudix"/>
    <property type="match status" value="1"/>
</dbReference>
<dbReference type="GO" id="GO:0005829">
    <property type="term" value="C:cytosol"/>
    <property type="evidence" value="ECO:0007669"/>
    <property type="project" value="TreeGrafter"/>
</dbReference>
<keyword evidence="7" id="KW-0460">Magnesium</keyword>
<accession>A0A5A9P0F6</accession>
<dbReference type="GO" id="GO:0019677">
    <property type="term" value="P:NAD+ catabolic process"/>
    <property type="evidence" value="ECO:0007669"/>
    <property type="project" value="TreeGrafter"/>
</dbReference>
<name>A0A5A9P0F6_9TELE</name>
<dbReference type="InterPro" id="IPR050241">
    <property type="entry name" value="NAD-cap_RNA_hydrolase_NudC"/>
</dbReference>
<dbReference type="GO" id="GO:0046872">
    <property type="term" value="F:metal ion binding"/>
    <property type="evidence" value="ECO:0007669"/>
    <property type="project" value="UniProtKB-KW"/>
</dbReference>
<dbReference type="GO" id="GO:0035529">
    <property type="term" value="F:NADH pyrophosphatase activity"/>
    <property type="evidence" value="ECO:0007669"/>
    <property type="project" value="TreeGrafter"/>
</dbReference>
<dbReference type="GO" id="GO:0006742">
    <property type="term" value="P:NADP+ catabolic process"/>
    <property type="evidence" value="ECO:0007669"/>
    <property type="project" value="TreeGrafter"/>
</dbReference>
<comment type="caution">
    <text evidence="12">The sequence shown here is derived from an EMBL/GenBank/DDBJ whole genome shotgun (WGS) entry which is preliminary data.</text>
</comment>
<evidence type="ECO:0000256" key="4">
    <source>
        <dbReference type="ARBA" id="ARBA00012381"/>
    </source>
</evidence>
<evidence type="ECO:0000313" key="12">
    <source>
        <dbReference type="EMBL" id="KAA0714499.1"/>
    </source>
</evidence>
<dbReference type="InterPro" id="IPR000086">
    <property type="entry name" value="NUDIX_hydrolase_dom"/>
</dbReference>
<dbReference type="Pfam" id="PF00293">
    <property type="entry name" value="NUDIX"/>
    <property type="match status" value="1"/>
</dbReference>
<evidence type="ECO:0000256" key="10">
    <source>
        <dbReference type="PROSITE-ProRule" id="PRU00023"/>
    </source>
</evidence>
<dbReference type="InterPro" id="IPR036770">
    <property type="entry name" value="Ankyrin_rpt-contain_sf"/>
</dbReference>
<dbReference type="PROSITE" id="PS51462">
    <property type="entry name" value="NUDIX"/>
    <property type="match status" value="1"/>
</dbReference>
<organism evidence="12 13">
    <name type="scientific">Triplophysa tibetana</name>
    <dbReference type="NCBI Taxonomy" id="1572043"/>
    <lineage>
        <taxon>Eukaryota</taxon>
        <taxon>Metazoa</taxon>
        <taxon>Chordata</taxon>
        <taxon>Craniata</taxon>
        <taxon>Vertebrata</taxon>
        <taxon>Euteleostomi</taxon>
        <taxon>Actinopterygii</taxon>
        <taxon>Neopterygii</taxon>
        <taxon>Teleostei</taxon>
        <taxon>Ostariophysi</taxon>
        <taxon>Cypriniformes</taxon>
        <taxon>Nemacheilidae</taxon>
        <taxon>Triplophysa</taxon>
    </lineage>
</organism>
<dbReference type="Proteomes" id="UP000324632">
    <property type="component" value="Chromosome 12"/>
</dbReference>
<keyword evidence="8" id="KW-0520">NAD</keyword>
<sequence length="484" mass="54614">MSDIKADLVKEFLDCSSRGDVEKVCVMMSQSSELMDERGETGWTALMLAARHRHYEMIKLLLSKGCDTTATNRSGQTARDVALFWGHRHIARLLSSSWDGDVHHVLPERETEEPDIYFNRDILNRMSEKRTDSEWLAAQRSSARSVFILFHNLNPLVSPRAEDASEGEPNVRLCKLRASSVEELLRQSDTVVIFLGSEKQERRVETEGDEPVTWFALNTQDDPTRLMEAKDPNAFFLKGPMPGLLLLGDDDAGEILCHSVCHRSSALRPRVAQQIQLLPDVWKQNTSRRGRLQEDLFESRLQKSPGRPQHLLSQSWQVNARLVLDRRSPEHDLSLSSHLSAPADPVVIMLVIHADGNQCLLGRKKSFPSGMFSCLAGFIEAGETVEAAVRREVLEESGVLVGPVQYQTCQAWPMPSCLMIGCHCVALSSDIKVDQDEIEEARWFTREQVISALVKDKHAVFNFPPRQAIAHYLIKHWTGFNANL</sequence>
<dbReference type="FunFam" id="1.25.40.20:FF:000167">
    <property type="entry name" value="peroxisomal NADH pyrophosphatase NUDT12"/>
    <property type="match status" value="1"/>
</dbReference>
<evidence type="ECO:0000256" key="6">
    <source>
        <dbReference type="ARBA" id="ARBA00022801"/>
    </source>
</evidence>
<dbReference type="Gene3D" id="3.90.79.10">
    <property type="entry name" value="Nucleoside Triphosphate Pyrophosphohydrolase"/>
    <property type="match status" value="1"/>
</dbReference>
<comment type="cofactor">
    <cofactor evidence="2">
        <name>Zn(2+)</name>
        <dbReference type="ChEBI" id="CHEBI:29105"/>
    </cofactor>
</comment>
<dbReference type="Pfam" id="PF12796">
    <property type="entry name" value="Ank_2"/>
    <property type="match status" value="1"/>
</dbReference>
<evidence type="ECO:0000256" key="2">
    <source>
        <dbReference type="ARBA" id="ARBA00001947"/>
    </source>
</evidence>
<dbReference type="SUPFAM" id="SSF48403">
    <property type="entry name" value="Ankyrin repeat"/>
    <property type="match status" value="1"/>
</dbReference>
<dbReference type="PROSITE" id="PS00893">
    <property type="entry name" value="NUDIX_BOX"/>
    <property type="match status" value="1"/>
</dbReference>
<evidence type="ECO:0000256" key="5">
    <source>
        <dbReference type="ARBA" id="ARBA00022723"/>
    </source>
</evidence>
<dbReference type="InterPro" id="IPR020084">
    <property type="entry name" value="NUDIX_hydrolase_CS"/>
</dbReference>